<dbReference type="Gene3D" id="1.10.10.10">
    <property type="entry name" value="Winged helix-like DNA-binding domain superfamily/Winged helix DNA-binding domain"/>
    <property type="match status" value="1"/>
</dbReference>
<dbReference type="InterPro" id="IPR036388">
    <property type="entry name" value="WH-like_DNA-bd_sf"/>
</dbReference>
<protein>
    <submittedName>
        <fullName evidence="1">Uncharacterized protein</fullName>
    </submittedName>
</protein>
<sequence length="203" mass="23537">MCEFEDGAIVESDFTNISKGNLKSPNFPNVFNVGYLGQGKWKCKINGSVTKEYTTWHHMIERCYSEKAHLKSNAYVGVTVCDRWHNFQNFCDDIVYLDGYDLWKNGEYELDKDFLCEKLGLKNKIYSPVTCKFIPRPMNISEATTRKNLTGNTYVGISPNGTIYEFKNKKKFASEHTDISYSSIDRCLNENRKIKGWIFKIKN</sequence>
<evidence type="ECO:0000313" key="1">
    <source>
        <dbReference type="EMBL" id="RHL71100.1"/>
    </source>
</evidence>
<gene>
    <name evidence="1" type="ORF">DW007_02840</name>
</gene>
<accession>A0A415MEG9</accession>
<dbReference type="AlphaFoldDB" id="A0A415MEG9"/>
<name>A0A415MEG9_9FIRM</name>
<organism evidence="1 2">
    <name type="scientific">Lachnospira eligens</name>
    <dbReference type="NCBI Taxonomy" id="39485"/>
    <lineage>
        <taxon>Bacteria</taxon>
        <taxon>Bacillati</taxon>
        <taxon>Bacillota</taxon>
        <taxon>Clostridia</taxon>
        <taxon>Lachnospirales</taxon>
        <taxon>Lachnospiraceae</taxon>
        <taxon>Lachnospira</taxon>
    </lineage>
</organism>
<evidence type="ECO:0000313" key="2">
    <source>
        <dbReference type="Proteomes" id="UP000285201"/>
    </source>
</evidence>
<comment type="caution">
    <text evidence="1">The sequence shown here is derived from an EMBL/GenBank/DDBJ whole genome shotgun (WGS) entry which is preliminary data.</text>
</comment>
<dbReference type="EMBL" id="QROY01000002">
    <property type="protein sequence ID" value="RHL71100.1"/>
    <property type="molecule type" value="Genomic_DNA"/>
</dbReference>
<dbReference type="RefSeq" id="WP_118370187.1">
    <property type="nucleotide sequence ID" value="NZ_QROY01000002.1"/>
</dbReference>
<proteinExistence type="predicted"/>
<dbReference type="Proteomes" id="UP000285201">
    <property type="component" value="Unassembled WGS sequence"/>
</dbReference>
<reference evidence="1 2" key="1">
    <citation type="submission" date="2018-08" db="EMBL/GenBank/DDBJ databases">
        <title>A genome reference for cultivated species of the human gut microbiota.</title>
        <authorList>
            <person name="Zou Y."/>
            <person name="Xue W."/>
            <person name="Luo G."/>
        </authorList>
    </citation>
    <scope>NUCLEOTIDE SEQUENCE [LARGE SCALE GENOMIC DNA]</scope>
    <source>
        <strain evidence="1 2">AF36-7BH</strain>
    </source>
</reference>